<reference evidence="2 4" key="1">
    <citation type="submission" date="2015-10" db="EMBL/GenBank/DDBJ databases">
        <title>The cercosporin biosynthetic gene cluster was horizontally transferred to several fungal lineages and shown to be expanded in Cercospora beticola based on microsynteny with recipient genomes.</title>
        <authorList>
            <person name="De Jonge R."/>
            <person name="Ebert M.K."/>
            <person name="Suttle J.C."/>
            <person name="Jurick Ii W.M."/>
            <person name="Secor G.A."/>
            <person name="Thomma B.P."/>
            <person name="Van De Peer Y."/>
            <person name="Bolton M.D."/>
        </authorList>
    </citation>
    <scope>NUCLEOTIDE SEQUENCE [LARGE SCALE GENOMIC DNA]</scope>
    <source>
        <strain evidence="2 4">09-40</strain>
    </source>
</reference>
<dbReference type="Proteomes" id="UP000230605">
    <property type="component" value="Chromosome 7"/>
</dbReference>
<feature type="compositionally biased region" description="Polar residues" evidence="1">
    <location>
        <begin position="1"/>
        <end position="11"/>
    </location>
</feature>
<proteinExistence type="predicted"/>
<evidence type="ECO:0000313" key="3">
    <source>
        <dbReference type="EMBL" id="WPB05733.1"/>
    </source>
</evidence>
<evidence type="ECO:0000313" key="5">
    <source>
        <dbReference type="Proteomes" id="UP001302367"/>
    </source>
</evidence>
<evidence type="ECO:0000256" key="1">
    <source>
        <dbReference type="SAM" id="MobiDB-lite"/>
    </source>
</evidence>
<keyword evidence="5" id="KW-1185">Reference proteome</keyword>
<dbReference type="Proteomes" id="UP001302367">
    <property type="component" value="Chromosome 7"/>
</dbReference>
<gene>
    <name evidence="2" type="ORF">CB0940_09919</name>
    <name evidence="3" type="ORF">RHO25_010387</name>
</gene>
<dbReference type="OrthoDB" id="3939413at2759"/>
<feature type="region of interest" description="Disordered" evidence="1">
    <location>
        <begin position="1"/>
        <end position="32"/>
    </location>
</feature>
<reference evidence="3 5" key="2">
    <citation type="submission" date="2023-09" db="EMBL/GenBank/DDBJ databases">
        <title>Complete-Gapless Cercospora beticola genome.</title>
        <authorList>
            <person name="Wyatt N.A."/>
            <person name="Spanner R.E."/>
            <person name="Bolton M.D."/>
        </authorList>
    </citation>
    <scope>NUCLEOTIDE SEQUENCE [LARGE SCALE GENOMIC DNA]</scope>
    <source>
        <strain evidence="3">Cb09-40</strain>
    </source>
</reference>
<protein>
    <submittedName>
        <fullName evidence="2">Uncharacterized protein</fullName>
    </submittedName>
</protein>
<evidence type="ECO:0000313" key="4">
    <source>
        <dbReference type="Proteomes" id="UP000230605"/>
    </source>
</evidence>
<dbReference type="AlphaFoldDB" id="A0A2G5HJL9"/>
<feature type="compositionally biased region" description="Low complexity" evidence="1">
    <location>
        <begin position="57"/>
        <end position="68"/>
    </location>
</feature>
<accession>A0A2G5HJL9</accession>
<evidence type="ECO:0000313" key="2">
    <source>
        <dbReference type="EMBL" id="PIA92413.1"/>
    </source>
</evidence>
<name>A0A2G5HJL9_CERBT</name>
<sequence>MAVKISQSALKKSSAPPHLSRQESYSVKRDPMGSLPVNASLVLASVASRATSPGRKSASSSPLPSPRSETGRRTSWEDCKVKRDGYVSFPDFDDLQASRRT</sequence>
<dbReference type="EMBL" id="CP134190">
    <property type="protein sequence ID" value="WPB05733.1"/>
    <property type="molecule type" value="Genomic_DNA"/>
</dbReference>
<dbReference type="EMBL" id="LKMD01000106">
    <property type="protein sequence ID" value="PIA92413.1"/>
    <property type="molecule type" value="Genomic_DNA"/>
</dbReference>
<organism evidence="2 4">
    <name type="scientific">Cercospora beticola</name>
    <name type="common">Sugarbeet leaf spot fungus</name>
    <dbReference type="NCBI Taxonomy" id="122368"/>
    <lineage>
        <taxon>Eukaryota</taxon>
        <taxon>Fungi</taxon>
        <taxon>Dikarya</taxon>
        <taxon>Ascomycota</taxon>
        <taxon>Pezizomycotina</taxon>
        <taxon>Dothideomycetes</taxon>
        <taxon>Dothideomycetidae</taxon>
        <taxon>Mycosphaerellales</taxon>
        <taxon>Mycosphaerellaceae</taxon>
        <taxon>Cercospora</taxon>
    </lineage>
</organism>
<feature type="region of interest" description="Disordered" evidence="1">
    <location>
        <begin position="48"/>
        <end position="77"/>
    </location>
</feature>